<protein>
    <submittedName>
        <fullName evidence="3">Baseplate J-like family protein</fullName>
    </submittedName>
</protein>
<dbReference type="InterPro" id="IPR014507">
    <property type="entry name" value="Baseplate_assembly_J_pred"/>
</dbReference>
<dbReference type="AlphaFoldDB" id="A0A062IS89"/>
<dbReference type="PIRSF" id="PIRSF020481">
    <property type="entry name" value="BAP"/>
    <property type="match status" value="1"/>
</dbReference>
<accession>A0A062IS89</accession>
<reference evidence="3 4" key="1">
    <citation type="submission" date="2014-04" db="EMBL/GenBank/DDBJ databases">
        <title>Comparative genomics and transcriptomics to identify genetic mechanisms underlying the emergence of carbapenem resistant Acinetobacter baumannii (CRAb).</title>
        <authorList>
            <person name="Harris A.D."/>
            <person name="Johnson K.J."/>
            <person name="George J."/>
            <person name="Nadendla S."/>
            <person name="Daugherty S.C."/>
            <person name="Parankush S."/>
            <person name="Sadzewicz L."/>
            <person name="Tallon L."/>
            <person name="Sengamalay N."/>
            <person name="Hazen T.H."/>
            <person name="Rasko D.A."/>
        </authorList>
    </citation>
    <scope>NUCLEOTIDE SEQUENCE [LARGE SCALE GENOMIC DNA]</scope>
    <source>
        <strain evidence="3 4">21072</strain>
    </source>
</reference>
<dbReference type="InterPro" id="IPR058531">
    <property type="entry name" value="Baseplate_J_M"/>
</dbReference>
<feature type="domain" description="Baseplate J-like central" evidence="1">
    <location>
        <begin position="136"/>
        <end position="209"/>
    </location>
</feature>
<dbReference type="PANTHER" id="PTHR35862">
    <property type="entry name" value="FELS-2 PROPHAGE PROTEIN"/>
    <property type="match status" value="1"/>
</dbReference>
<dbReference type="InterPro" id="IPR052726">
    <property type="entry name" value="Phage_Baseplate_Hub"/>
</dbReference>
<sequence>MISVDFNSLPKPNFVDVIDFESIFSERKEYFISLYPEDEQEDVRKTLSRESEPVTKFLQENAYREMILRNQINEKALATQLAFAKGNDLDVWGANFDVKRLLITPADDSVTPPVTAIYEEDEDFRYRIQKKLDALSTAGPESAYEFHTLSADSRVSDVKCSSPAPAHALLTILQRDTSNNASTEELNTIVLNYVSGEKKRPTGDRVQVQSAEIINYEIEAVLVTKNVPETDPVLSAAQANTLSYTREPKRIGKGVFFSDLYSILKVSGVERVELISPTAEIHLTNFQAASCTAIRLSVRNE</sequence>
<dbReference type="PANTHER" id="PTHR35862:SF1">
    <property type="entry name" value="FELS-2 PROPHAGE PROTEIN"/>
    <property type="match status" value="1"/>
</dbReference>
<feature type="domain" description="Baseplate J-like C-terminal" evidence="2">
    <location>
        <begin position="217"/>
        <end position="296"/>
    </location>
</feature>
<evidence type="ECO:0000313" key="4">
    <source>
        <dbReference type="Proteomes" id="UP000027327"/>
    </source>
</evidence>
<proteinExistence type="predicted"/>
<name>A0A062IS89_ACIBA</name>
<evidence type="ECO:0000313" key="3">
    <source>
        <dbReference type="EMBL" id="KCY22680.1"/>
    </source>
</evidence>
<evidence type="ECO:0000259" key="2">
    <source>
        <dbReference type="Pfam" id="PF26079"/>
    </source>
</evidence>
<dbReference type="PATRIC" id="fig|1310697.3.peg.306"/>
<dbReference type="Pfam" id="PF26078">
    <property type="entry name" value="Baseplate_J_M"/>
    <property type="match status" value="1"/>
</dbReference>
<comment type="caution">
    <text evidence="3">The sequence shown here is derived from an EMBL/GenBank/DDBJ whole genome shotgun (WGS) entry which is preliminary data.</text>
</comment>
<gene>
    <name evidence="3" type="ORF">J596_0328</name>
</gene>
<evidence type="ECO:0000259" key="1">
    <source>
        <dbReference type="Pfam" id="PF26078"/>
    </source>
</evidence>
<dbReference type="Pfam" id="PF26079">
    <property type="entry name" value="Baseplate_J_C"/>
    <property type="match status" value="1"/>
</dbReference>
<dbReference type="InterPro" id="IPR058530">
    <property type="entry name" value="Baseplate_J-like_C"/>
</dbReference>
<dbReference type="EMBL" id="JMOD01000003">
    <property type="protein sequence ID" value="KCY22680.1"/>
    <property type="molecule type" value="Genomic_DNA"/>
</dbReference>
<organism evidence="3 4">
    <name type="scientific">Acinetobacter baumannii 21072</name>
    <dbReference type="NCBI Taxonomy" id="1310697"/>
    <lineage>
        <taxon>Bacteria</taxon>
        <taxon>Pseudomonadati</taxon>
        <taxon>Pseudomonadota</taxon>
        <taxon>Gammaproteobacteria</taxon>
        <taxon>Moraxellales</taxon>
        <taxon>Moraxellaceae</taxon>
        <taxon>Acinetobacter</taxon>
        <taxon>Acinetobacter calcoaceticus/baumannii complex</taxon>
    </lineage>
</organism>
<dbReference type="Proteomes" id="UP000027327">
    <property type="component" value="Unassembled WGS sequence"/>
</dbReference>